<dbReference type="InterPro" id="IPR014717">
    <property type="entry name" value="Transl_elong_EF1B/ribsomal_bS6"/>
</dbReference>
<dbReference type="SUPFAM" id="SSF54995">
    <property type="entry name" value="Ribosomal protein S6"/>
    <property type="match status" value="1"/>
</dbReference>
<dbReference type="Gene3D" id="3.30.70.60">
    <property type="match status" value="1"/>
</dbReference>
<evidence type="ECO:0000256" key="1">
    <source>
        <dbReference type="ARBA" id="ARBA00009512"/>
    </source>
</evidence>
<proteinExistence type="inferred from homology"/>
<keyword evidence="2 7" id="KW-0689">Ribosomal protein</keyword>
<organism evidence="7 8">
    <name type="scientific">Candidatus Spyradosoma merdigallinarum</name>
    <dbReference type="NCBI Taxonomy" id="2840950"/>
    <lineage>
        <taxon>Bacteria</taxon>
        <taxon>Pseudomonadati</taxon>
        <taxon>Verrucomicrobiota</taxon>
        <taxon>Opitutia</taxon>
        <taxon>Opitutia incertae sedis</taxon>
        <taxon>Candidatus Spyradosoma</taxon>
    </lineage>
</organism>
<sequence>MNDLNKYRVTMIYDLRNYAEPVETLIEKMKALLETLGAKVEKTENLGVKDFVRVTDRRLPNAPYAQFEIEAPSSLPVAFREKLRLDRSVKRILVQSI</sequence>
<evidence type="ECO:0000256" key="5">
    <source>
        <dbReference type="ARBA" id="ARBA00035294"/>
    </source>
</evidence>
<reference evidence="7" key="2">
    <citation type="journal article" date="2021" name="PeerJ">
        <title>Extensive microbial diversity within the chicken gut microbiome revealed by metagenomics and culture.</title>
        <authorList>
            <person name="Gilroy R."/>
            <person name="Ravi A."/>
            <person name="Getino M."/>
            <person name="Pursley I."/>
            <person name="Horton D.L."/>
            <person name="Alikhan N.F."/>
            <person name="Baker D."/>
            <person name="Gharbi K."/>
            <person name="Hall N."/>
            <person name="Watson M."/>
            <person name="Adriaenssens E.M."/>
            <person name="Foster-Nyarko E."/>
            <person name="Jarju S."/>
            <person name="Secka A."/>
            <person name="Antonio M."/>
            <person name="Oren A."/>
            <person name="Chaudhuri R.R."/>
            <person name="La Ragione R."/>
            <person name="Hildebrand F."/>
            <person name="Pallen M.J."/>
        </authorList>
    </citation>
    <scope>NUCLEOTIDE SEQUENCE</scope>
    <source>
        <strain evidence="7">10669</strain>
    </source>
</reference>
<evidence type="ECO:0000256" key="2">
    <source>
        <dbReference type="ARBA" id="ARBA00022980"/>
    </source>
</evidence>
<keyword evidence="3" id="KW-0687">Ribonucleoprotein</keyword>
<evidence type="ECO:0000256" key="4">
    <source>
        <dbReference type="ARBA" id="ARBA00035104"/>
    </source>
</evidence>
<evidence type="ECO:0000313" key="7">
    <source>
        <dbReference type="EMBL" id="HIV03825.1"/>
    </source>
</evidence>
<comment type="function">
    <text evidence="4">Binds together with bS18 to 16S ribosomal RNA.</text>
</comment>
<dbReference type="InterPro" id="IPR000529">
    <property type="entry name" value="Ribosomal_bS6"/>
</dbReference>
<evidence type="ECO:0000256" key="3">
    <source>
        <dbReference type="ARBA" id="ARBA00023274"/>
    </source>
</evidence>
<dbReference type="EMBL" id="DVOG01000042">
    <property type="protein sequence ID" value="HIV03825.1"/>
    <property type="molecule type" value="Genomic_DNA"/>
</dbReference>
<evidence type="ECO:0000313" key="8">
    <source>
        <dbReference type="Proteomes" id="UP000886812"/>
    </source>
</evidence>
<gene>
    <name evidence="7" type="ORF">IAC75_01585</name>
</gene>
<evidence type="ECO:0000256" key="6">
    <source>
        <dbReference type="ARBA" id="ARBA00035520"/>
    </source>
</evidence>
<dbReference type="Proteomes" id="UP000886812">
    <property type="component" value="Unassembled WGS sequence"/>
</dbReference>
<dbReference type="AlphaFoldDB" id="A0A9D1NIQ9"/>
<dbReference type="GO" id="GO:0019843">
    <property type="term" value="F:rRNA binding"/>
    <property type="evidence" value="ECO:0007669"/>
    <property type="project" value="InterPro"/>
</dbReference>
<dbReference type="GO" id="GO:1990904">
    <property type="term" value="C:ribonucleoprotein complex"/>
    <property type="evidence" value="ECO:0007669"/>
    <property type="project" value="UniProtKB-KW"/>
</dbReference>
<dbReference type="Pfam" id="PF01250">
    <property type="entry name" value="Ribosomal_S6"/>
    <property type="match status" value="1"/>
</dbReference>
<dbReference type="GO" id="GO:0006412">
    <property type="term" value="P:translation"/>
    <property type="evidence" value="ECO:0007669"/>
    <property type="project" value="InterPro"/>
</dbReference>
<reference evidence="7" key="1">
    <citation type="submission" date="2020-10" db="EMBL/GenBank/DDBJ databases">
        <authorList>
            <person name="Gilroy R."/>
        </authorList>
    </citation>
    <scope>NUCLEOTIDE SEQUENCE</scope>
    <source>
        <strain evidence="7">10669</strain>
    </source>
</reference>
<dbReference type="GO" id="GO:0005840">
    <property type="term" value="C:ribosome"/>
    <property type="evidence" value="ECO:0007669"/>
    <property type="project" value="UniProtKB-KW"/>
</dbReference>
<dbReference type="GO" id="GO:0003735">
    <property type="term" value="F:structural constituent of ribosome"/>
    <property type="evidence" value="ECO:0007669"/>
    <property type="project" value="InterPro"/>
</dbReference>
<accession>A0A9D1NIQ9</accession>
<dbReference type="InterPro" id="IPR035980">
    <property type="entry name" value="Ribosomal_bS6_sf"/>
</dbReference>
<protein>
    <recommendedName>
        <fullName evidence="5">Small ribosomal subunit protein bS6</fullName>
    </recommendedName>
    <alternativeName>
        <fullName evidence="6">30S ribosomal protein S6</fullName>
    </alternativeName>
</protein>
<comment type="similarity">
    <text evidence="1">Belongs to the bacterial ribosomal protein bS6 family.</text>
</comment>
<name>A0A9D1NIQ9_9BACT</name>
<comment type="caution">
    <text evidence="7">The sequence shown here is derived from an EMBL/GenBank/DDBJ whole genome shotgun (WGS) entry which is preliminary data.</text>
</comment>